<keyword evidence="3" id="KW-1185">Reference proteome</keyword>
<organism evidence="2 3">
    <name type="scientific">Caerostris extrusa</name>
    <name type="common">Bark spider</name>
    <name type="synonym">Caerostris bankana</name>
    <dbReference type="NCBI Taxonomy" id="172846"/>
    <lineage>
        <taxon>Eukaryota</taxon>
        <taxon>Metazoa</taxon>
        <taxon>Ecdysozoa</taxon>
        <taxon>Arthropoda</taxon>
        <taxon>Chelicerata</taxon>
        <taxon>Arachnida</taxon>
        <taxon>Araneae</taxon>
        <taxon>Araneomorphae</taxon>
        <taxon>Entelegynae</taxon>
        <taxon>Araneoidea</taxon>
        <taxon>Araneidae</taxon>
        <taxon>Caerostris</taxon>
    </lineage>
</organism>
<name>A0AAV4NH18_CAEEX</name>
<dbReference type="Proteomes" id="UP001054945">
    <property type="component" value="Unassembled WGS sequence"/>
</dbReference>
<evidence type="ECO:0000256" key="1">
    <source>
        <dbReference type="SAM" id="MobiDB-lite"/>
    </source>
</evidence>
<reference evidence="2 3" key="1">
    <citation type="submission" date="2021-06" db="EMBL/GenBank/DDBJ databases">
        <title>Caerostris extrusa draft genome.</title>
        <authorList>
            <person name="Kono N."/>
            <person name="Arakawa K."/>
        </authorList>
    </citation>
    <scope>NUCLEOTIDE SEQUENCE [LARGE SCALE GENOMIC DNA]</scope>
</reference>
<dbReference type="EMBL" id="BPLR01003293">
    <property type="protein sequence ID" value="GIX83105.1"/>
    <property type="molecule type" value="Genomic_DNA"/>
</dbReference>
<feature type="region of interest" description="Disordered" evidence="1">
    <location>
        <begin position="1"/>
        <end position="26"/>
    </location>
</feature>
<protein>
    <submittedName>
        <fullName evidence="2">Uncharacterized protein</fullName>
    </submittedName>
</protein>
<accession>A0AAV4NH18</accession>
<feature type="non-terminal residue" evidence="2">
    <location>
        <position position="1"/>
    </location>
</feature>
<dbReference type="AlphaFoldDB" id="A0AAV4NH18"/>
<gene>
    <name evidence="2" type="ORF">CEXT_175411</name>
</gene>
<comment type="caution">
    <text evidence="2">The sequence shown here is derived from an EMBL/GenBank/DDBJ whole genome shotgun (WGS) entry which is preliminary data.</text>
</comment>
<proteinExistence type="predicted"/>
<evidence type="ECO:0000313" key="3">
    <source>
        <dbReference type="Proteomes" id="UP001054945"/>
    </source>
</evidence>
<sequence length="62" mass="7081">PHLSEVQPPTSEERYSSGHLLRTQPEGETGAKGYLIYCYFGRCYRFFFGFSFFQLPRVPGAG</sequence>
<evidence type="ECO:0000313" key="2">
    <source>
        <dbReference type="EMBL" id="GIX83105.1"/>
    </source>
</evidence>